<dbReference type="EMBL" id="JAKNRW010000002">
    <property type="protein sequence ID" value="MCK1789037.1"/>
    <property type="molecule type" value="Genomic_DNA"/>
</dbReference>
<evidence type="ECO:0000256" key="1">
    <source>
        <dbReference type="ARBA" id="ARBA00004141"/>
    </source>
</evidence>
<evidence type="ECO:0000256" key="6">
    <source>
        <dbReference type="SAM" id="Phobius"/>
    </source>
</evidence>
<accession>A0ABT0ETH8</accession>
<dbReference type="InterPro" id="IPR050638">
    <property type="entry name" value="AA-Vitamin_Transporters"/>
</dbReference>
<comment type="caution">
    <text evidence="8">The sequence shown here is derived from an EMBL/GenBank/DDBJ whole genome shotgun (WGS) entry which is preliminary data.</text>
</comment>
<feature type="transmembrane region" description="Helical" evidence="6">
    <location>
        <begin position="179"/>
        <end position="198"/>
    </location>
</feature>
<keyword evidence="3 6" id="KW-0812">Transmembrane</keyword>
<feature type="transmembrane region" description="Helical" evidence="6">
    <location>
        <begin position="70"/>
        <end position="91"/>
    </location>
</feature>
<dbReference type="Pfam" id="PF00892">
    <property type="entry name" value="EamA"/>
    <property type="match status" value="2"/>
</dbReference>
<feature type="transmembrane region" description="Helical" evidence="6">
    <location>
        <begin position="242"/>
        <end position="260"/>
    </location>
</feature>
<name>A0ABT0ETH8_9PSED</name>
<evidence type="ECO:0000313" key="8">
    <source>
        <dbReference type="EMBL" id="MCK1789037.1"/>
    </source>
</evidence>
<dbReference type="PANTHER" id="PTHR32322:SF2">
    <property type="entry name" value="EAMA DOMAIN-CONTAINING PROTEIN"/>
    <property type="match status" value="1"/>
</dbReference>
<reference evidence="8 9" key="1">
    <citation type="submission" date="2022-02" db="EMBL/GenBank/DDBJ databases">
        <title>Comparative genomics of the first Antarctic Pseudomonas spp. capable of biotransforming 2,4,6-Trinitrotoluene.</title>
        <authorList>
            <person name="Cabrera M.A."/>
            <person name="Marquez S.L."/>
            <person name="Perez-Donoso J.M."/>
        </authorList>
    </citation>
    <scope>NUCLEOTIDE SEQUENCE [LARGE SCALE GENOMIC DNA]</scope>
    <source>
        <strain evidence="8 9">TNT19</strain>
    </source>
</reference>
<feature type="domain" description="EamA" evidence="7">
    <location>
        <begin position="152"/>
        <end position="279"/>
    </location>
</feature>
<comment type="subcellular location">
    <subcellularLocation>
        <location evidence="1">Membrane</location>
        <topology evidence="1">Multi-pass membrane protein</topology>
    </subcellularLocation>
</comment>
<feature type="domain" description="EamA" evidence="7">
    <location>
        <begin position="11"/>
        <end position="139"/>
    </location>
</feature>
<keyword evidence="9" id="KW-1185">Reference proteome</keyword>
<dbReference type="SUPFAM" id="SSF103481">
    <property type="entry name" value="Multidrug resistance efflux transporter EmrE"/>
    <property type="match status" value="2"/>
</dbReference>
<evidence type="ECO:0000256" key="5">
    <source>
        <dbReference type="ARBA" id="ARBA00023136"/>
    </source>
</evidence>
<feature type="transmembrane region" description="Helical" evidence="6">
    <location>
        <begin position="33"/>
        <end position="55"/>
    </location>
</feature>
<feature type="transmembrane region" description="Helical" evidence="6">
    <location>
        <begin position="210"/>
        <end position="230"/>
    </location>
</feature>
<keyword evidence="5 6" id="KW-0472">Membrane</keyword>
<evidence type="ECO:0000256" key="2">
    <source>
        <dbReference type="ARBA" id="ARBA00007362"/>
    </source>
</evidence>
<feature type="transmembrane region" description="Helical" evidence="6">
    <location>
        <begin position="266"/>
        <end position="283"/>
    </location>
</feature>
<comment type="similarity">
    <text evidence="2">Belongs to the EamA transporter family.</text>
</comment>
<feature type="transmembrane region" description="Helical" evidence="6">
    <location>
        <begin position="124"/>
        <end position="143"/>
    </location>
</feature>
<feature type="transmembrane region" description="Helical" evidence="6">
    <location>
        <begin position="97"/>
        <end position="117"/>
    </location>
</feature>
<sequence length="296" mass="31838">MNTLEKYSPLLFLLMWSSGAIFVKLGLEDASVSVFLTIRSVGASLALLIVCALIAGERGLKETLLLPKRLLLQAILIGVLLQVGYQTAYFLALNYKLTPGVLAIILGLQPILTPIFANEKIGKIGYFYLLLGLTGLTIAIFGARDLGAVTMLGLFFGLISVIAISAGSVMQKKSVIDPVIAAFYQALTASCIFLLLLPFTEIKLNLTPTFIVSATWMTIAVSTLAVLLLFRMLAKNSASKVGVLFYMVPVITILLDYLTFGNKVTWITIMGALLVIVAVKGFGKVQLTPVVLTSKA</sequence>
<feature type="transmembrane region" description="Helical" evidence="6">
    <location>
        <begin position="7"/>
        <end position="27"/>
    </location>
</feature>
<gene>
    <name evidence="8" type="ORF">L9059_02295</name>
</gene>
<protein>
    <submittedName>
        <fullName evidence="8">DMT family transporter</fullName>
    </submittedName>
</protein>
<proteinExistence type="inferred from homology"/>
<evidence type="ECO:0000256" key="3">
    <source>
        <dbReference type="ARBA" id="ARBA00022692"/>
    </source>
</evidence>
<organism evidence="8 9">
    <name type="scientific">Pseudomonas violetae</name>
    <dbReference type="NCBI Taxonomy" id="2915813"/>
    <lineage>
        <taxon>Bacteria</taxon>
        <taxon>Pseudomonadati</taxon>
        <taxon>Pseudomonadota</taxon>
        <taxon>Gammaproteobacteria</taxon>
        <taxon>Pseudomonadales</taxon>
        <taxon>Pseudomonadaceae</taxon>
        <taxon>Pseudomonas</taxon>
    </lineage>
</organism>
<dbReference type="InterPro" id="IPR000620">
    <property type="entry name" value="EamA_dom"/>
</dbReference>
<evidence type="ECO:0000259" key="7">
    <source>
        <dbReference type="Pfam" id="PF00892"/>
    </source>
</evidence>
<evidence type="ECO:0000313" key="9">
    <source>
        <dbReference type="Proteomes" id="UP001299876"/>
    </source>
</evidence>
<dbReference type="PANTHER" id="PTHR32322">
    <property type="entry name" value="INNER MEMBRANE TRANSPORTER"/>
    <property type="match status" value="1"/>
</dbReference>
<dbReference type="RefSeq" id="WP_247286863.1">
    <property type="nucleotide sequence ID" value="NZ_JAKNRW010000002.1"/>
</dbReference>
<evidence type="ECO:0000256" key="4">
    <source>
        <dbReference type="ARBA" id="ARBA00022989"/>
    </source>
</evidence>
<keyword evidence="4 6" id="KW-1133">Transmembrane helix</keyword>
<dbReference type="InterPro" id="IPR037185">
    <property type="entry name" value="EmrE-like"/>
</dbReference>
<dbReference type="Proteomes" id="UP001299876">
    <property type="component" value="Unassembled WGS sequence"/>
</dbReference>
<feature type="transmembrane region" description="Helical" evidence="6">
    <location>
        <begin position="149"/>
        <end position="167"/>
    </location>
</feature>